<accession>A0ABQ8RXE0</accession>
<evidence type="ECO:0000313" key="2">
    <source>
        <dbReference type="Proteomes" id="UP001148838"/>
    </source>
</evidence>
<evidence type="ECO:0000313" key="1">
    <source>
        <dbReference type="EMBL" id="KAJ4426355.1"/>
    </source>
</evidence>
<proteinExistence type="predicted"/>
<keyword evidence="2" id="KW-1185">Reference proteome</keyword>
<dbReference type="EMBL" id="JAJSOF020000040">
    <property type="protein sequence ID" value="KAJ4426355.1"/>
    <property type="molecule type" value="Genomic_DNA"/>
</dbReference>
<sequence length="236" mass="26979">MGTWRPLLLTGGGYVPSVINVQRHYRTNFGADPPRGPTIRKWYTDFKASFFASGCNIIRTDYSCYRLQLDVLRRNFCISMQTLIQNDDEFIPSVVFSDEPLFIFLVSTEQSDGITVFRISPTESLMLHRCRTGSISLQSVPQTTTYTVAMTAIDPSSSFVPISLQCDVIVVHRSDSLYKDFEYDHYELQILILMEFYALTGARRKEVHFEIWKKSSGDRSEAVDCGVGCYVVFRLL</sequence>
<name>A0ABQ8RXE0_PERAM</name>
<comment type="caution">
    <text evidence="1">The sequence shown here is derived from an EMBL/GenBank/DDBJ whole genome shotgun (WGS) entry which is preliminary data.</text>
</comment>
<dbReference type="Proteomes" id="UP001148838">
    <property type="component" value="Unassembled WGS sequence"/>
</dbReference>
<organism evidence="1 2">
    <name type="scientific">Periplaneta americana</name>
    <name type="common">American cockroach</name>
    <name type="synonym">Blatta americana</name>
    <dbReference type="NCBI Taxonomy" id="6978"/>
    <lineage>
        <taxon>Eukaryota</taxon>
        <taxon>Metazoa</taxon>
        <taxon>Ecdysozoa</taxon>
        <taxon>Arthropoda</taxon>
        <taxon>Hexapoda</taxon>
        <taxon>Insecta</taxon>
        <taxon>Pterygota</taxon>
        <taxon>Neoptera</taxon>
        <taxon>Polyneoptera</taxon>
        <taxon>Dictyoptera</taxon>
        <taxon>Blattodea</taxon>
        <taxon>Blattoidea</taxon>
        <taxon>Blattidae</taxon>
        <taxon>Blattinae</taxon>
        <taxon>Periplaneta</taxon>
    </lineage>
</organism>
<reference evidence="1 2" key="1">
    <citation type="journal article" date="2022" name="Allergy">
        <title>Genome assembly and annotation of Periplaneta americana reveal a comprehensive cockroach allergen profile.</title>
        <authorList>
            <person name="Wang L."/>
            <person name="Xiong Q."/>
            <person name="Saelim N."/>
            <person name="Wang L."/>
            <person name="Nong W."/>
            <person name="Wan A.T."/>
            <person name="Shi M."/>
            <person name="Liu X."/>
            <person name="Cao Q."/>
            <person name="Hui J.H.L."/>
            <person name="Sookrung N."/>
            <person name="Leung T.F."/>
            <person name="Tungtrongchitr A."/>
            <person name="Tsui S.K.W."/>
        </authorList>
    </citation>
    <scope>NUCLEOTIDE SEQUENCE [LARGE SCALE GENOMIC DNA]</scope>
    <source>
        <strain evidence="1">PWHHKU_190912</strain>
    </source>
</reference>
<evidence type="ECO:0008006" key="3">
    <source>
        <dbReference type="Google" id="ProtNLM"/>
    </source>
</evidence>
<protein>
    <recommendedName>
        <fullName evidence="3">DUF4817 domain-containing protein</fullName>
    </recommendedName>
</protein>
<gene>
    <name evidence="1" type="ORF">ANN_27169</name>
</gene>